<reference evidence="2" key="1">
    <citation type="journal article" date="2013" name="Genome Announc.">
        <title>Genome sequence of the food spoilage yeast Zygosaccharomyces bailii CLIB 213(T).</title>
        <authorList>
            <person name="Galeote V."/>
            <person name="Bigey F."/>
            <person name="Devillers H."/>
            <person name="Neuveglise C."/>
            <person name="Dequin S."/>
        </authorList>
    </citation>
    <scope>NUCLEOTIDE SEQUENCE [LARGE SCALE GENOMIC DNA]</scope>
    <source>
        <strain evidence="2">CLIB 213 / ATCC 58445 / CBS 680 / CCRC 21525 / NBRC 1098 / NCYC 1416 / NRRL Y-2227</strain>
    </source>
</reference>
<accession>A0A8J2T837</accession>
<sequence length="381" mass="43277">MSDSDNGWNLVRLKEDQMAISDSRLIVDLVSEGSHVDDDILSNTSSSEELADFSFRSAAESTTGVRNVSDSLDTLTYSKTVERSSKETSWSFRTWQVVVLTSLISVSLSLGVQKFWNLSVADDWKADLALKVGAEPGTMGVTYSDFDFLTATTTTTTTAANGVNAVSTVWKPSGKFYVDFDNRIAYPMSEEDMIGWKRCKADSMILWYTAKSKALALFNSKTVRSLENAYHEILVLVTEEAAKVRNKLSNAERAVVLPTMEIWQAISGRVFEFARICRCRTLRFTHFCRRRSLAVAEICRKRVIDICGACEEHAMEFADIFRNLFAKLHWKSHLPRHMFNISHRWHRTLKGLRHYNGRLHGRACLWHRKAVGALRSMKGRH</sequence>
<proteinExistence type="predicted"/>
<gene>
    <name evidence="1" type="ORF">BN860_07118g</name>
</gene>
<keyword evidence="2" id="KW-1185">Reference proteome</keyword>
<dbReference type="Proteomes" id="UP000019375">
    <property type="component" value="Unassembled WGS sequence"/>
</dbReference>
<dbReference type="OrthoDB" id="4059607at2759"/>
<dbReference type="AlphaFoldDB" id="A0A8J2T837"/>
<evidence type="ECO:0000313" key="2">
    <source>
        <dbReference type="Proteomes" id="UP000019375"/>
    </source>
</evidence>
<name>A0A8J2T837_ZYGB2</name>
<protein>
    <submittedName>
        <fullName evidence="1">ZYBA0S05-07118g1_1</fullName>
    </submittedName>
</protein>
<dbReference type="EMBL" id="HG316458">
    <property type="protein sequence ID" value="CDF90023.1"/>
    <property type="molecule type" value="Genomic_DNA"/>
</dbReference>
<organism evidence="1 2">
    <name type="scientific">Zygosaccharomyces bailii (strain CLIB 213 / ATCC 58445 / CBS 680 / BCRC 21525 / NBRC 1098 / NCYC 1416 / NRRL Y-2227)</name>
    <dbReference type="NCBI Taxonomy" id="1333698"/>
    <lineage>
        <taxon>Eukaryota</taxon>
        <taxon>Fungi</taxon>
        <taxon>Dikarya</taxon>
        <taxon>Ascomycota</taxon>
        <taxon>Saccharomycotina</taxon>
        <taxon>Saccharomycetes</taxon>
        <taxon>Saccharomycetales</taxon>
        <taxon>Saccharomycetaceae</taxon>
        <taxon>Zygosaccharomyces</taxon>
    </lineage>
</organism>
<evidence type="ECO:0000313" key="1">
    <source>
        <dbReference type="EMBL" id="CDF90023.1"/>
    </source>
</evidence>